<feature type="compositionally biased region" description="Low complexity" evidence="1">
    <location>
        <begin position="160"/>
        <end position="181"/>
    </location>
</feature>
<name>A0A5J5KYB3_9MICC</name>
<dbReference type="GO" id="GO:0006203">
    <property type="term" value="P:dGTP catabolic process"/>
    <property type="evidence" value="ECO:0007669"/>
    <property type="project" value="TreeGrafter"/>
</dbReference>
<dbReference type="SUPFAM" id="SSF101386">
    <property type="entry name" value="all-alpha NTP pyrophosphatases"/>
    <property type="match status" value="1"/>
</dbReference>
<dbReference type="PANTHER" id="PTHR30522:SF0">
    <property type="entry name" value="NUCLEOSIDE TRIPHOSPHATE PYROPHOSPHOHYDROLASE"/>
    <property type="match status" value="1"/>
</dbReference>
<proteinExistence type="predicted"/>
<dbReference type="GO" id="GO:0046076">
    <property type="term" value="P:dTTP catabolic process"/>
    <property type="evidence" value="ECO:0007669"/>
    <property type="project" value="TreeGrafter"/>
</dbReference>
<dbReference type="CDD" id="cd11528">
    <property type="entry name" value="NTP-PPase_MazG_Nterm"/>
    <property type="match status" value="1"/>
</dbReference>
<evidence type="ECO:0000259" key="2">
    <source>
        <dbReference type="Pfam" id="PF03819"/>
    </source>
</evidence>
<dbReference type="OrthoDB" id="9808939at2"/>
<dbReference type="Proteomes" id="UP000325957">
    <property type="component" value="Unassembled WGS sequence"/>
</dbReference>
<keyword evidence="3" id="KW-0378">Hydrolase</keyword>
<dbReference type="GO" id="GO:0046061">
    <property type="term" value="P:dATP catabolic process"/>
    <property type="evidence" value="ECO:0007669"/>
    <property type="project" value="TreeGrafter"/>
</dbReference>
<dbReference type="AlphaFoldDB" id="A0A5J5KYB3"/>
<protein>
    <submittedName>
        <fullName evidence="3">Nucleoside triphosphate pyrophosphohydrolase</fullName>
    </submittedName>
</protein>
<dbReference type="InterPro" id="IPR048015">
    <property type="entry name" value="NTP-PPase_MazG-like_N"/>
</dbReference>
<dbReference type="PANTHER" id="PTHR30522">
    <property type="entry name" value="NUCLEOSIDE TRIPHOSPHATE PYROPHOSPHOHYDROLASE"/>
    <property type="match status" value="1"/>
</dbReference>
<dbReference type="EMBL" id="SZWF01000005">
    <property type="protein sequence ID" value="KAA9394757.1"/>
    <property type="molecule type" value="Genomic_DNA"/>
</dbReference>
<evidence type="ECO:0000256" key="1">
    <source>
        <dbReference type="SAM" id="MobiDB-lite"/>
    </source>
</evidence>
<reference evidence="3 4" key="1">
    <citation type="submission" date="2019-05" db="EMBL/GenBank/DDBJ databases">
        <title>Kocuria coralli sp. nov., a novel actinobacterium isolated from coral reef seawater.</title>
        <authorList>
            <person name="Li J."/>
        </authorList>
    </citation>
    <scope>NUCLEOTIDE SEQUENCE [LARGE SCALE GENOMIC DNA]</scope>
    <source>
        <strain evidence="3 4">SCSIO 13007</strain>
    </source>
</reference>
<dbReference type="GO" id="GO:0047429">
    <property type="term" value="F:nucleoside triphosphate diphosphatase activity"/>
    <property type="evidence" value="ECO:0007669"/>
    <property type="project" value="TreeGrafter"/>
</dbReference>
<evidence type="ECO:0000313" key="4">
    <source>
        <dbReference type="Proteomes" id="UP000325957"/>
    </source>
</evidence>
<dbReference type="GO" id="GO:0046081">
    <property type="term" value="P:dUTP catabolic process"/>
    <property type="evidence" value="ECO:0007669"/>
    <property type="project" value="TreeGrafter"/>
</dbReference>
<gene>
    <name evidence="3" type="ORF">FCK90_05655</name>
</gene>
<dbReference type="InterPro" id="IPR004518">
    <property type="entry name" value="MazG-like_dom"/>
</dbReference>
<keyword evidence="4" id="KW-1185">Reference proteome</keyword>
<dbReference type="Pfam" id="PF03819">
    <property type="entry name" value="MazG"/>
    <property type="match status" value="1"/>
</dbReference>
<accession>A0A5J5KYB3</accession>
<feature type="region of interest" description="Disordered" evidence="1">
    <location>
        <begin position="158"/>
        <end position="190"/>
    </location>
</feature>
<feature type="domain" description="NTP pyrophosphohydrolase MazG-like" evidence="2">
    <location>
        <begin position="16"/>
        <end position="98"/>
    </location>
</feature>
<dbReference type="GO" id="GO:0046052">
    <property type="term" value="P:UTP catabolic process"/>
    <property type="evidence" value="ECO:0007669"/>
    <property type="project" value="TreeGrafter"/>
</dbReference>
<sequence>MDRLRSPGGCAWDARQTHESLVKYLIEESYEVIEAIESDGGPAAHRQELVEELGDLLLQVVFHARVAQERREQDGGFTVSDILEAVTAKLIRRHPQVFAAEYRDTLGTQASEEALHSRWEELKKQEKPERKGPFDGVPPGLPALQYAEKILAKARRHGLEPAPGGEQPGGIPESGSEPGAPASEEELGERLFHLVRQASVAGLDPERALRATARRWAGDRERESAR</sequence>
<organism evidence="3 4">
    <name type="scientific">Kocuria coralli</name>
    <dbReference type="NCBI Taxonomy" id="1461025"/>
    <lineage>
        <taxon>Bacteria</taxon>
        <taxon>Bacillati</taxon>
        <taxon>Actinomycetota</taxon>
        <taxon>Actinomycetes</taxon>
        <taxon>Micrococcales</taxon>
        <taxon>Micrococcaceae</taxon>
        <taxon>Kocuria</taxon>
    </lineage>
</organism>
<dbReference type="Gene3D" id="1.10.287.1080">
    <property type="entry name" value="MazG-like"/>
    <property type="match status" value="1"/>
</dbReference>
<dbReference type="GO" id="GO:0046047">
    <property type="term" value="P:TTP catabolic process"/>
    <property type="evidence" value="ECO:0007669"/>
    <property type="project" value="TreeGrafter"/>
</dbReference>
<comment type="caution">
    <text evidence="3">The sequence shown here is derived from an EMBL/GenBank/DDBJ whole genome shotgun (WGS) entry which is preliminary data.</text>
</comment>
<dbReference type="InterPro" id="IPR011551">
    <property type="entry name" value="NTP_PyrPHydrolase_MazG"/>
</dbReference>
<evidence type="ECO:0000313" key="3">
    <source>
        <dbReference type="EMBL" id="KAA9394757.1"/>
    </source>
</evidence>